<evidence type="ECO:0000259" key="2">
    <source>
        <dbReference type="Pfam" id="PF20976"/>
    </source>
</evidence>
<dbReference type="GO" id="GO:0000172">
    <property type="term" value="C:ribonuclease MRP complex"/>
    <property type="evidence" value="ECO:0007669"/>
    <property type="project" value="InterPro"/>
</dbReference>
<dbReference type="Pfam" id="PF20976">
    <property type="entry name" value="Pop8"/>
    <property type="match status" value="1"/>
</dbReference>
<evidence type="ECO:0000313" key="3">
    <source>
        <dbReference type="EMBL" id="KAG7660702.1"/>
    </source>
</evidence>
<sequence>MTDKIIYQPNELSRLRHSRRYNIYLPDLIPNSTNKRFTLSSPLPPIPSTQRPRSHLLPKASSLPSVPFPSYVCVSVTDPSSFPVSNYNNSNNYHTYYVPVIRIDPGMAIPPGGIPLHTLYQQQHKSDQPPPPPPKSLSRGQRESKYTSEAYKNVSQFDPNPKSENDKIRRESYCRDKNAGGGNCDEVENNSLSTSRPLKRGVHKTVLKTNNQMASIEQVITHTQPTEDQVWCYLNLEVIPDPNANDPQLLSEFNELEIDPIVWKSFITTALNKLYGLIGESSPFDILARPNNKQAIIKIYRDQEEVFRNSLMGYTFNLGRISSVDVNCYIRVVKSGNYIGLVID</sequence>
<dbReference type="GO" id="GO:0034965">
    <property type="term" value="P:intronic box C/D snoRNA processing"/>
    <property type="evidence" value="ECO:0007669"/>
    <property type="project" value="TreeGrafter"/>
</dbReference>
<dbReference type="GeneID" id="73472619"/>
<protein>
    <recommendedName>
        <fullName evidence="2">Ribonucleases P/MRP subunit Pop8-like domain-containing protein</fullName>
    </recommendedName>
</protein>
<dbReference type="Proteomes" id="UP000694255">
    <property type="component" value="Unassembled WGS sequence"/>
</dbReference>
<dbReference type="PANTHER" id="PTHR28173">
    <property type="entry name" value="RIBONUCLEASES P/MRP PROTEIN SUBUNIT POP8"/>
    <property type="match status" value="1"/>
</dbReference>
<evidence type="ECO:0000313" key="4">
    <source>
        <dbReference type="Proteomes" id="UP000694255"/>
    </source>
</evidence>
<gene>
    <name evidence="3" type="ORF">J8A68_005819</name>
</gene>
<dbReference type="GO" id="GO:0004526">
    <property type="term" value="F:ribonuclease P activity"/>
    <property type="evidence" value="ECO:0007669"/>
    <property type="project" value="TreeGrafter"/>
</dbReference>
<accession>A0A8J5QBS8</accession>
<comment type="caution">
    <text evidence="3">The sequence shown here is derived from an EMBL/GenBank/DDBJ whole genome shotgun (WGS) entry which is preliminary data.</text>
</comment>
<dbReference type="PANTHER" id="PTHR28173:SF1">
    <property type="entry name" value="RIBONUCLEASES P_MRP PROTEIN SUBUNIT POP8"/>
    <property type="match status" value="1"/>
</dbReference>
<feature type="region of interest" description="Disordered" evidence="1">
    <location>
        <begin position="39"/>
        <end position="60"/>
    </location>
</feature>
<dbReference type="InterPro" id="IPR049128">
    <property type="entry name" value="Pop8-like_dom"/>
</dbReference>
<dbReference type="RefSeq" id="XP_049260935.1">
    <property type="nucleotide sequence ID" value="XM_049409926.1"/>
</dbReference>
<keyword evidence="4" id="KW-1185">Reference proteome</keyword>
<dbReference type="EMBL" id="JAGSYN010000275">
    <property type="protein sequence ID" value="KAG7660702.1"/>
    <property type="molecule type" value="Genomic_DNA"/>
</dbReference>
<dbReference type="GO" id="GO:0000294">
    <property type="term" value="P:nuclear-transcribed mRNA catabolic process, RNase MRP-dependent"/>
    <property type="evidence" value="ECO:0007669"/>
    <property type="project" value="TreeGrafter"/>
</dbReference>
<name>A0A8J5QBS8_9ASCO</name>
<feature type="region of interest" description="Disordered" evidence="1">
    <location>
        <begin position="121"/>
        <end position="199"/>
    </location>
</feature>
<feature type="domain" description="Ribonucleases P/MRP subunit Pop8-like" evidence="2">
    <location>
        <begin position="231"/>
        <end position="314"/>
    </location>
</feature>
<dbReference type="OrthoDB" id="4077720at2759"/>
<dbReference type="InterPro" id="IPR020347">
    <property type="entry name" value="Pop8"/>
</dbReference>
<feature type="compositionally biased region" description="Basic and acidic residues" evidence="1">
    <location>
        <begin position="161"/>
        <end position="178"/>
    </location>
</feature>
<evidence type="ECO:0000256" key="1">
    <source>
        <dbReference type="SAM" id="MobiDB-lite"/>
    </source>
</evidence>
<dbReference type="GO" id="GO:0000171">
    <property type="term" value="F:ribonuclease MRP activity"/>
    <property type="evidence" value="ECO:0007669"/>
    <property type="project" value="TreeGrafter"/>
</dbReference>
<dbReference type="AlphaFoldDB" id="A0A8J5QBS8"/>
<dbReference type="GO" id="GO:0008033">
    <property type="term" value="P:tRNA processing"/>
    <property type="evidence" value="ECO:0007669"/>
    <property type="project" value="InterPro"/>
</dbReference>
<reference evidence="3 4" key="1">
    <citation type="journal article" date="2021" name="DNA Res.">
        <title>Genome analysis of Candida subhashii reveals its hybrid nature and dual mitochondrial genome conformations.</title>
        <authorList>
            <person name="Mixao V."/>
            <person name="Hegedusova E."/>
            <person name="Saus E."/>
            <person name="Pryszcz L.P."/>
            <person name="Cillingova A."/>
            <person name="Nosek J."/>
            <person name="Gabaldon T."/>
        </authorList>
    </citation>
    <scope>NUCLEOTIDE SEQUENCE [LARGE SCALE GENOMIC DNA]</scope>
    <source>
        <strain evidence="3 4">CBS 10753</strain>
    </source>
</reference>
<dbReference type="GO" id="GO:0005655">
    <property type="term" value="C:nucleolar ribonuclease P complex"/>
    <property type="evidence" value="ECO:0007669"/>
    <property type="project" value="InterPro"/>
</dbReference>
<proteinExistence type="predicted"/>
<organism evidence="3 4">
    <name type="scientific">[Candida] subhashii</name>
    <dbReference type="NCBI Taxonomy" id="561895"/>
    <lineage>
        <taxon>Eukaryota</taxon>
        <taxon>Fungi</taxon>
        <taxon>Dikarya</taxon>
        <taxon>Ascomycota</taxon>
        <taxon>Saccharomycotina</taxon>
        <taxon>Pichiomycetes</taxon>
        <taxon>Debaryomycetaceae</taxon>
        <taxon>Spathaspora</taxon>
    </lineage>
</organism>